<proteinExistence type="predicted"/>
<evidence type="ECO:0000313" key="2">
    <source>
        <dbReference type="Proteomes" id="UP000003860"/>
    </source>
</evidence>
<dbReference type="InterPro" id="IPR006482">
    <property type="entry name" value="Cas7_Csh2/Csh2"/>
</dbReference>
<dbReference type="NCBIfam" id="TIGR01595">
    <property type="entry name" value="cas_CT1132"/>
    <property type="match status" value="1"/>
</dbReference>
<dbReference type="Proteomes" id="UP000003860">
    <property type="component" value="Unassembled WGS sequence"/>
</dbReference>
<reference evidence="1" key="1">
    <citation type="submission" date="2009-07" db="EMBL/GenBank/DDBJ databases">
        <authorList>
            <consortium name="US DOE Joint Genome Institute (JGI-PGF)"/>
            <person name="Lucas S."/>
            <person name="Copeland A."/>
            <person name="Lapidus A."/>
            <person name="Glavina del Rio T."/>
            <person name="Tice H."/>
            <person name="Bruce D."/>
            <person name="Goodwin L."/>
            <person name="Pitluck S."/>
            <person name="Larimer F."/>
            <person name="Land M.L."/>
            <person name="Mouttaki H."/>
            <person name="He Z."/>
            <person name="Zhou J."/>
            <person name="Hemme C.L."/>
        </authorList>
    </citation>
    <scope>NUCLEOTIDE SEQUENCE [LARGE SCALE GENOMIC DNA]</scope>
    <source>
        <strain evidence="1">DSM 2782</strain>
    </source>
</reference>
<gene>
    <name evidence="1" type="ORF">Cpap_3675</name>
</gene>
<organism evidence="1 2">
    <name type="scientific">Ruminiclostridium papyrosolvens DSM 2782</name>
    <dbReference type="NCBI Taxonomy" id="588581"/>
    <lineage>
        <taxon>Bacteria</taxon>
        <taxon>Bacillati</taxon>
        <taxon>Bacillota</taxon>
        <taxon>Clostridia</taxon>
        <taxon>Eubacteriales</taxon>
        <taxon>Oscillospiraceae</taxon>
        <taxon>Ruminiclostridium</taxon>
    </lineage>
</organism>
<sequence>MSILKNKIDFAVIISVKNANPNGDPLNGNRPRENYDGYGEISDVCIKRKIRNRLQDMNKEIFVQSDERRTDGFRSLKDRADGCQELKKLIKDKEKYAEYACSKWIDVRSFGQVFAFKAGEDNSVSIGIRGPVSVHSGVSASPIEISSMQITKSVNGETGKDPDKKSADTMGMKHRVDFGVYVIYGSINTQLASKTGFSEEDSELIKEALKTLFENDCSSARPDGSMEVYKLYWWKHNCEIGQYSSAKIHRSLKIKAKVDVPKCINDYSIYTDDLDGLEPKVYEGI</sequence>
<dbReference type="eggNOG" id="COG3649">
    <property type="taxonomic scope" value="Bacteria"/>
</dbReference>
<dbReference type="GO" id="GO:0043571">
    <property type="term" value="P:maintenance of CRISPR repeat elements"/>
    <property type="evidence" value="ECO:0007669"/>
    <property type="project" value="InterPro"/>
</dbReference>
<comment type="caution">
    <text evidence="1">The sequence shown here is derived from an EMBL/GenBank/DDBJ whole genome shotgun (WGS) entry which is preliminary data.</text>
</comment>
<dbReference type="STRING" id="588581.Cpap_3675"/>
<accession>F1T9R1</accession>
<dbReference type="InterPro" id="IPR013418">
    <property type="entry name" value="CRISPR-assoc_prot_Cas7/Csd2"/>
</dbReference>
<keyword evidence="2" id="KW-1185">Reference proteome</keyword>
<dbReference type="EMBL" id="ACXX02000002">
    <property type="protein sequence ID" value="EGD49243.1"/>
    <property type="molecule type" value="Genomic_DNA"/>
</dbReference>
<dbReference type="NCBIfam" id="TIGR02589">
    <property type="entry name" value="cas_Csd2"/>
    <property type="match status" value="1"/>
</dbReference>
<dbReference type="RefSeq" id="WP_004617479.1">
    <property type="nucleotide sequence ID" value="NZ_ACXX02000002.1"/>
</dbReference>
<reference evidence="1" key="2">
    <citation type="submission" date="2011-01" db="EMBL/GenBank/DDBJ databases">
        <title>The Non-contiguous Finished genome of Clostridium papyrosolvens.</title>
        <authorList>
            <person name="Lucas S."/>
            <person name="Copeland A."/>
            <person name="Lapidus A."/>
            <person name="Cheng J.-F."/>
            <person name="Goodwin L."/>
            <person name="Pitluck S."/>
            <person name="Misra M."/>
            <person name="Chertkov O."/>
            <person name="Detter J.C."/>
            <person name="Han C."/>
            <person name="Tapia R."/>
            <person name="Land M."/>
            <person name="Hauser L."/>
            <person name="Kyrpides N."/>
            <person name="Ivanova N."/>
            <person name="Pagani I."/>
            <person name="Mouttaki H."/>
            <person name="He Z."/>
            <person name="Zhou J."/>
            <person name="Hemme C.L."/>
            <person name="Woyke T."/>
        </authorList>
    </citation>
    <scope>NUCLEOTIDE SEQUENCE [LARGE SCALE GENOMIC DNA]</scope>
    <source>
        <strain evidence="1">DSM 2782</strain>
    </source>
</reference>
<name>F1T9R1_9FIRM</name>
<dbReference type="Pfam" id="PF05107">
    <property type="entry name" value="Cas_Cas7"/>
    <property type="match status" value="1"/>
</dbReference>
<dbReference type="AlphaFoldDB" id="F1T9R1"/>
<protein>
    <submittedName>
        <fullName evidence="1">CRISPR-associated protein, Csd2 family</fullName>
    </submittedName>
</protein>
<evidence type="ECO:0000313" key="1">
    <source>
        <dbReference type="EMBL" id="EGD49243.1"/>
    </source>
</evidence>
<dbReference type="OrthoDB" id="9776792at2"/>